<evidence type="ECO:0000313" key="2">
    <source>
        <dbReference type="Proteomes" id="UP000177383"/>
    </source>
</evidence>
<dbReference type="Proteomes" id="UP000177383">
    <property type="component" value="Unassembled WGS sequence"/>
</dbReference>
<name>A0A1F5ZQA1_9BACT</name>
<dbReference type="AlphaFoldDB" id="A0A1F5ZQA1"/>
<dbReference type="EMBL" id="MFJE01000022">
    <property type="protein sequence ID" value="OGG14292.1"/>
    <property type="molecule type" value="Genomic_DNA"/>
</dbReference>
<reference evidence="1 2" key="1">
    <citation type="journal article" date="2016" name="Nat. Commun.">
        <title>Thousands of microbial genomes shed light on interconnected biogeochemical processes in an aquifer system.</title>
        <authorList>
            <person name="Anantharaman K."/>
            <person name="Brown C.T."/>
            <person name="Hug L.A."/>
            <person name="Sharon I."/>
            <person name="Castelle C.J."/>
            <person name="Probst A.J."/>
            <person name="Thomas B.C."/>
            <person name="Singh A."/>
            <person name="Wilkins M.J."/>
            <person name="Karaoz U."/>
            <person name="Brodie E.L."/>
            <person name="Williams K.H."/>
            <person name="Hubbard S.S."/>
            <person name="Banfield J.F."/>
        </authorList>
    </citation>
    <scope>NUCLEOTIDE SEQUENCE [LARGE SCALE GENOMIC DNA]</scope>
</reference>
<accession>A0A1F5ZQA1</accession>
<protein>
    <submittedName>
        <fullName evidence="1">Uncharacterized protein</fullName>
    </submittedName>
</protein>
<proteinExistence type="predicted"/>
<sequence>MLTKPDKNWLKNNFITNEDAKNFASPSDLKALEDRIDKRLDEKLDEKIKFLPTKDDFYEKMDQVMGELKTVRESQELHAGQHAEIRDEIDKLKKAVNSTN</sequence>
<comment type="caution">
    <text evidence="1">The sequence shown here is derived from an EMBL/GenBank/DDBJ whole genome shotgun (WGS) entry which is preliminary data.</text>
</comment>
<organism evidence="1 2">
    <name type="scientific">Candidatus Gottesmanbacteria bacterium RIFCSPHIGHO2_01_FULL_39_10</name>
    <dbReference type="NCBI Taxonomy" id="1798375"/>
    <lineage>
        <taxon>Bacteria</taxon>
        <taxon>Candidatus Gottesmaniibacteriota</taxon>
    </lineage>
</organism>
<gene>
    <name evidence="1" type="ORF">A2773_06770</name>
</gene>
<evidence type="ECO:0000313" key="1">
    <source>
        <dbReference type="EMBL" id="OGG14292.1"/>
    </source>
</evidence>